<dbReference type="EC" id="4.2.2.29" evidence="7"/>
<feature type="compositionally biased region" description="Basic and acidic residues" evidence="8">
    <location>
        <begin position="81"/>
        <end position="91"/>
    </location>
</feature>
<keyword evidence="2 7" id="KW-0812">Transmembrane</keyword>
<dbReference type="HOGENOM" id="CLU_025574_4_1_11"/>
<dbReference type="PANTHER" id="PTHR30518">
    <property type="entry name" value="ENDOLYTIC MUREIN TRANSGLYCOSYLASE"/>
    <property type="match status" value="1"/>
</dbReference>
<accession>D0LCP6</accession>
<comment type="subcellular location">
    <subcellularLocation>
        <location evidence="7">Cell membrane</location>
        <topology evidence="7">Single-pass membrane protein</topology>
    </subcellularLocation>
</comment>
<gene>
    <name evidence="7" type="primary">mltG</name>
    <name evidence="9" type="ordered locus">Gbro_2322</name>
</gene>
<evidence type="ECO:0000256" key="5">
    <source>
        <dbReference type="ARBA" id="ARBA00023239"/>
    </source>
</evidence>
<evidence type="ECO:0000313" key="10">
    <source>
        <dbReference type="Proteomes" id="UP000001219"/>
    </source>
</evidence>
<sequence length="587" mass="63885">MRYFTQPADGASHTRHRRRRNPATGPIPAQRSAERAMPQRIPPRPAPSAPRPPEPEPAAADVTARVPQAPAEPPVSAPAPARDDRWVTDDHAWDDDQWSGHHRTETHWDDAQYDDATGSAPVTAPAPAGGFADILDHETAPVDHDLSRHRPADHRADDEYRDLDHGDFDHPDLDHPDLDHPDLDHPDLDHPDLDHADTVAAAPPRRRRGTRKRRRLVLALVLVCLLALIGGVGYVGLRAFGVLDSRKDYTNAAGTGDVLVDIPDNSTLQDFGRILVDADVVGSVKAFTNAADGQAISGGIYQMRTEIPASTAVAMLTDGTSHRVGRVVVPAGRQLDTKKRADGVVTPGIFQMIATATGVTINGQRKGVTVEQLEQTAATATPEQLGVPDWARTEVNALTGDHRRIEGLIVPITWERIDPSHSALQILHDLITQSTRQLAQWGLPSNNRSGLEPYQTLVAASLVQGEVNLADDYPKVARVILNRLDKGQRLQFDSTANYAADVTDLNVHSDVLRGDTPWNTYVHKGLPPTPIGAVDEQALEAMESPAAGDWLYFVTIDSSGTTLFTADFNQHRRNIGRACANGFITCN</sequence>
<evidence type="ECO:0000256" key="3">
    <source>
        <dbReference type="ARBA" id="ARBA00022989"/>
    </source>
</evidence>
<feature type="transmembrane region" description="Helical" evidence="7">
    <location>
        <begin position="216"/>
        <end position="237"/>
    </location>
</feature>
<dbReference type="InterPro" id="IPR003770">
    <property type="entry name" value="MLTG-like"/>
</dbReference>
<feature type="region of interest" description="Disordered" evidence="8">
    <location>
        <begin position="1"/>
        <end position="208"/>
    </location>
</feature>
<evidence type="ECO:0000256" key="7">
    <source>
        <dbReference type="HAMAP-Rule" id="MF_02065"/>
    </source>
</evidence>
<keyword evidence="3 7" id="KW-1133">Transmembrane helix</keyword>
<name>D0LCP6_GORB4</name>
<dbReference type="GO" id="GO:0071555">
    <property type="term" value="P:cell wall organization"/>
    <property type="evidence" value="ECO:0007669"/>
    <property type="project" value="UniProtKB-KW"/>
</dbReference>
<feature type="compositionally biased region" description="Pro residues" evidence="8">
    <location>
        <begin position="40"/>
        <end position="56"/>
    </location>
</feature>
<dbReference type="PANTHER" id="PTHR30518:SF2">
    <property type="entry name" value="ENDOLYTIC MUREIN TRANSGLYCOSYLASE"/>
    <property type="match status" value="1"/>
</dbReference>
<dbReference type="NCBIfam" id="TIGR00247">
    <property type="entry name" value="endolytic transglycosylase MltG"/>
    <property type="match status" value="1"/>
</dbReference>
<feature type="compositionally biased region" description="Basic and acidic residues" evidence="8">
    <location>
        <begin position="134"/>
        <end position="197"/>
    </location>
</feature>
<evidence type="ECO:0000256" key="8">
    <source>
        <dbReference type="SAM" id="MobiDB-lite"/>
    </source>
</evidence>
<dbReference type="KEGG" id="gbr:Gbro_2322"/>
<proteinExistence type="inferred from homology"/>
<organism evidence="9 10">
    <name type="scientific">Gordonia bronchialis (strain ATCC 25592 / DSM 43247 / BCRC 13721 / JCM 3198 / KCTC 3076 / NBRC 16047 / NCTC 10667)</name>
    <name type="common">Rhodococcus bronchialis</name>
    <dbReference type="NCBI Taxonomy" id="526226"/>
    <lineage>
        <taxon>Bacteria</taxon>
        <taxon>Bacillati</taxon>
        <taxon>Actinomycetota</taxon>
        <taxon>Actinomycetes</taxon>
        <taxon>Mycobacteriales</taxon>
        <taxon>Gordoniaceae</taxon>
        <taxon>Gordonia</taxon>
    </lineage>
</organism>
<comment type="similarity">
    <text evidence="7">Belongs to the transglycosylase MltG family.</text>
</comment>
<dbReference type="STRING" id="526226.Gbro_2322"/>
<feature type="site" description="Important for catalytic activity" evidence="7">
    <location>
        <position position="466"/>
    </location>
</feature>
<evidence type="ECO:0000256" key="1">
    <source>
        <dbReference type="ARBA" id="ARBA00022475"/>
    </source>
</evidence>
<reference evidence="10" key="1">
    <citation type="submission" date="2009-10" db="EMBL/GenBank/DDBJ databases">
        <title>The complete chromosome of Gordonia bronchialis DSM 43247.</title>
        <authorList>
            <consortium name="US DOE Joint Genome Institute (JGI-PGF)"/>
            <person name="Lucas S."/>
            <person name="Copeland A."/>
            <person name="Lapidus A."/>
            <person name="Glavina del Rio T."/>
            <person name="Dalin E."/>
            <person name="Tice H."/>
            <person name="Bruce D."/>
            <person name="Goodwin L."/>
            <person name="Pitluck S."/>
            <person name="Kyrpides N."/>
            <person name="Mavromatis K."/>
            <person name="Ivanova N."/>
            <person name="Ovchinnikova G."/>
            <person name="Saunders E."/>
            <person name="Brettin T."/>
            <person name="Detter J.C."/>
            <person name="Han C."/>
            <person name="Larimer F."/>
            <person name="Land M."/>
            <person name="Hauser L."/>
            <person name="Markowitz V."/>
            <person name="Cheng J.-F."/>
            <person name="Hugenholtz P."/>
            <person name="Woyke T."/>
            <person name="Wu D."/>
            <person name="Jando M."/>
            <person name="Schneider S."/>
            <person name="Goeker M."/>
            <person name="Klenk H.-P."/>
            <person name="Eisen J.A."/>
        </authorList>
    </citation>
    <scope>NUCLEOTIDE SEQUENCE [LARGE SCALE GENOMIC DNA]</scope>
    <source>
        <strain evidence="10">ATCC 25592 / DSM 43247 / BCRC 13721 / JCM 3198 / KCTC 3076 / NBRC 16047 / NCTC 10667</strain>
    </source>
</reference>
<dbReference type="eggNOG" id="COG1559">
    <property type="taxonomic scope" value="Bacteria"/>
</dbReference>
<comment type="catalytic activity">
    <reaction evidence="7">
        <text>a peptidoglycan chain = a peptidoglycan chain with N-acetyl-1,6-anhydromuramyl-[peptide] at the reducing end + a peptidoglycan chain with N-acetylglucosamine at the non-reducing end.</text>
        <dbReference type="EC" id="4.2.2.29"/>
    </reaction>
</comment>
<dbReference type="EMBL" id="CP001802">
    <property type="protein sequence ID" value="ACY21567.1"/>
    <property type="molecule type" value="Genomic_DNA"/>
</dbReference>
<keyword evidence="1 7" id="KW-1003">Cell membrane</keyword>
<protein>
    <recommendedName>
        <fullName evidence="7">Endolytic murein transglycosylase</fullName>
        <ecNumber evidence="7">4.2.2.29</ecNumber>
    </recommendedName>
    <alternativeName>
        <fullName evidence="7">Peptidoglycan lytic transglycosylase</fullName>
    </alternativeName>
    <alternativeName>
        <fullName evidence="7">Peptidoglycan polymerization terminase</fullName>
    </alternativeName>
</protein>
<evidence type="ECO:0000256" key="2">
    <source>
        <dbReference type="ARBA" id="ARBA00022692"/>
    </source>
</evidence>
<dbReference type="GO" id="GO:0005886">
    <property type="term" value="C:plasma membrane"/>
    <property type="evidence" value="ECO:0007669"/>
    <property type="project" value="UniProtKB-SubCell"/>
</dbReference>
<dbReference type="Proteomes" id="UP000001219">
    <property type="component" value="Chromosome"/>
</dbReference>
<comment type="function">
    <text evidence="7">Functions as a peptidoglycan terminase that cleaves nascent peptidoglycan strands endolytically to terminate their elongation.</text>
</comment>
<dbReference type="Pfam" id="PF02618">
    <property type="entry name" value="YceG"/>
    <property type="match status" value="1"/>
</dbReference>
<evidence type="ECO:0000256" key="4">
    <source>
        <dbReference type="ARBA" id="ARBA00023136"/>
    </source>
</evidence>
<keyword evidence="10" id="KW-1185">Reference proteome</keyword>
<feature type="compositionally biased region" description="Basic and acidic residues" evidence="8">
    <location>
        <begin position="98"/>
        <end position="110"/>
    </location>
</feature>
<reference evidence="9 10" key="2">
    <citation type="journal article" date="2010" name="Stand. Genomic Sci.">
        <title>Complete genome sequence of Gordonia bronchialis type strain (3410).</title>
        <authorList>
            <person name="Ivanova N."/>
            <person name="Sikorski J."/>
            <person name="Jando M."/>
            <person name="Lapidus A."/>
            <person name="Nolan M."/>
            <person name="Lucas S."/>
            <person name="Del Rio T.G."/>
            <person name="Tice H."/>
            <person name="Copeland A."/>
            <person name="Cheng J.F."/>
            <person name="Chen F."/>
            <person name="Bruce D."/>
            <person name="Goodwin L."/>
            <person name="Pitluck S."/>
            <person name="Mavromatis K."/>
            <person name="Ovchinnikova G."/>
            <person name="Pati A."/>
            <person name="Chen A."/>
            <person name="Palaniappan K."/>
            <person name="Land M."/>
            <person name="Hauser L."/>
            <person name="Chang Y.J."/>
            <person name="Jeffries C.D."/>
            <person name="Chain P."/>
            <person name="Saunders E."/>
            <person name="Han C."/>
            <person name="Detter J.C."/>
            <person name="Brettin T."/>
            <person name="Rohde M."/>
            <person name="Goker M."/>
            <person name="Bristow J."/>
            <person name="Eisen J.A."/>
            <person name="Markowitz V."/>
            <person name="Hugenholtz P."/>
            <person name="Klenk H.P."/>
            <person name="Kyrpides N.C."/>
        </authorList>
    </citation>
    <scope>NUCLEOTIDE SEQUENCE [LARGE SCALE GENOMIC DNA]</scope>
    <source>
        <strain evidence="10">ATCC 25592 / DSM 43247 / BCRC 13721 / JCM 3198 / KCTC 3076 / NBRC 16047 / NCTC 10667</strain>
    </source>
</reference>
<dbReference type="HAMAP" id="MF_02065">
    <property type="entry name" value="MltG"/>
    <property type="match status" value="1"/>
</dbReference>
<dbReference type="AlphaFoldDB" id="D0LCP6"/>
<evidence type="ECO:0000256" key="6">
    <source>
        <dbReference type="ARBA" id="ARBA00023316"/>
    </source>
</evidence>
<dbReference type="GO" id="GO:0008932">
    <property type="term" value="F:lytic endotransglycosylase activity"/>
    <property type="evidence" value="ECO:0007669"/>
    <property type="project" value="UniProtKB-UniRule"/>
</dbReference>
<keyword evidence="4 7" id="KW-0472">Membrane</keyword>
<evidence type="ECO:0000313" key="9">
    <source>
        <dbReference type="EMBL" id="ACY21567.1"/>
    </source>
</evidence>
<dbReference type="GO" id="GO:0009252">
    <property type="term" value="P:peptidoglycan biosynthetic process"/>
    <property type="evidence" value="ECO:0007669"/>
    <property type="project" value="UniProtKB-UniRule"/>
</dbReference>
<keyword evidence="5 7" id="KW-0456">Lyase</keyword>
<keyword evidence="6 7" id="KW-0961">Cell wall biogenesis/degradation</keyword>